<reference evidence="1" key="1">
    <citation type="submission" date="2021-02" db="EMBL/GenBank/DDBJ databases">
        <authorList>
            <person name="Nowell W R."/>
        </authorList>
    </citation>
    <scope>NUCLEOTIDE SEQUENCE</scope>
</reference>
<comment type="caution">
    <text evidence="1">The sequence shown here is derived from an EMBL/GenBank/DDBJ whole genome shotgun (WGS) entry which is preliminary data.</text>
</comment>
<sequence length="95" mass="10936">MSINTLEEITFLSALQKFTVHCVSNQCLSKIKLYYVDLLIAVENLPKIYIGHKIQLALALESASLRNETRLILNDYMNIISHLIYLSRPNLDLEE</sequence>
<organism evidence="1 2">
    <name type="scientific">Rotaria sordida</name>
    <dbReference type="NCBI Taxonomy" id="392033"/>
    <lineage>
        <taxon>Eukaryota</taxon>
        <taxon>Metazoa</taxon>
        <taxon>Spiralia</taxon>
        <taxon>Gnathifera</taxon>
        <taxon>Rotifera</taxon>
        <taxon>Eurotatoria</taxon>
        <taxon>Bdelloidea</taxon>
        <taxon>Philodinida</taxon>
        <taxon>Philodinidae</taxon>
        <taxon>Rotaria</taxon>
    </lineage>
</organism>
<dbReference type="Proteomes" id="UP000663864">
    <property type="component" value="Unassembled WGS sequence"/>
</dbReference>
<proteinExistence type="predicted"/>
<name>A0A814ATP6_9BILA</name>
<protein>
    <submittedName>
        <fullName evidence="1">Uncharacterized protein</fullName>
    </submittedName>
</protein>
<evidence type="ECO:0000313" key="1">
    <source>
        <dbReference type="EMBL" id="CAF0920000.1"/>
    </source>
</evidence>
<dbReference type="AlphaFoldDB" id="A0A814ATP6"/>
<accession>A0A814ATP6</accession>
<gene>
    <name evidence="1" type="ORF">ZHD862_LOCUS8342</name>
</gene>
<dbReference type="EMBL" id="CAJNOT010000266">
    <property type="protein sequence ID" value="CAF0920000.1"/>
    <property type="molecule type" value="Genomic_DNA"/>
</dbReference>
<evidence type="ECO:0000313" key="2">
    <source>
        <dbReference type="Proteomes" id="UP000663864"/>
    </source>
</evidence>